<evidence type="ECO:0000313" key="3">
    <source>
        <dbReference type="Proteomes" id="UP001314681"/>
    </source>
</evidence>
<name>A0ABS6KD60_9FIRM</name>
<organism evidence="2 3">
    <name type="scientific">Diplocloster modestus</name>
    <dbReference type="NCBI Taxonomy" id="2850322"/>
    <lineage>
        <taxon>Bacteria</taxon>
        <taxon>Bacillati</taxon>
        <taxon>Bacillota</taxon>
        <taxon>Clostridia</taxon>
        <taxon>Lachnospirales</taxon>
        <taxon>Lachnospiraceae</taxon>
        <taxon>Diplocloster</taxon>
    </lineage>
</organism>
<keyword evidence="3" id="KW-1185">Reference proteome</keyword>
<comment type="caution">
    <text evidence="2">The sequence shown here is derived from an EMBL/GenBank/DDBJ whole genome shotgun (WGS) entry which is preliminary data.</text>
</comment>
<sequence length="476" mass="52065">MEHLYLRRGKRGRSHPSDMVIGGENNMEKNTSAGPPGMGGSAREPKEQAARRSFAGLVECPLFTEQAKLTLNKDGLLITASFDQLPVPYGEITGIALTDYRVEIQTAGGMVGVSYLGQAAEWLYNHLYAIYNNAVLKALLVEGNPSFEAEGDYISVENGQTRQDRAVFRLYEDCLCILPPGEQARRIPLCFLTSMEKSCFGLTLALSTGERYTLQQLGRELDNLERLLTDGLRALRERTLEWLKELVPGLSSMQAAMAAKLMPLGTAASMEKLSAAAPPLAGALEQKISESRMAQTYPWLRALCGCRGLRVGALPPPEKKGQKQPAMQAAGITGVPEDGREPNAEPEQKPILWAIAPGPGGRVAAVELALADEEAAATYLYRVDGDWETFARLLDRALEAIGFRREVILMPDEKLNAPEHLADAILVNRTPALRLLRSCFTGRAIHSSPERWRQDIENCCGVALPAEPGKRGNRQA</sequence>
<protein>
    <submittedName>
        <fullName evidence="2">Uncharacterized protein</fullName>
    </submittedName>
</protein>
<reference evidence="2 3" key="1">
    <citation type="submission" date="2021-06" db="EMBL/GenBank/DDBJ databases">
        <title>Description of novel taxa of the family Lachnospiraceae.</title>
        <authorList>
            <person name="Chaplin A.V."/>
            <person name="Sokolova S.R."/>
            <person name="Pikina A.P."/>
            <person name="Korzhanova M."/>
            <person name="Belova V."/>
            <person name="Korostin D."/>
            <person name="Efimov B.A."/>
        </authorList>
    </citation>
    <scope>NUCLEOTIDE SEQUENCE [LARGE SCALE GENOMIC DNA]</scope>
    <source>
        <strain evidence="2 3">ASD4241</strain>
    </source>
</reference>
<feature type="region of interest" description="Disordered" evidence="1">
    <location>
        <begin position="1"/>
        <end position="46"/>
    </location>
</feature>
<evidence type="ECO:0000256" key="1">
    <source>
        <dbReference type="SAM" id="MobiDB-lite"/>
    </source>
</evidence>
<feature type="compositionally biased region" description="Basic residues" evidence="1">
    <location>
        <begin position="1"/>
        <end position="14"/>
    </location>
</feature>
<proteinExistence type="predicted"/>
<evidence type="ECO:0000313" key="2">
    <source>
        <dbReference type="EMBL" id="MBU9728448.1"/>
    </source>
</evidence>
<accession>A0ABS6KD60</accession>
<dbReference type="RefSeq" id="WP_158353546.1">
    <property type="nucleotide sequence ID" value="NZ_JAHQCX010000019.1"/>
</dbReference>
<dbReference type="EMBL" id="JAHQCX010000019">
    <property type="protein sequence ID" value="MBU9728448.1"/>
    <property type="molecule type" value="Genomic_DNA"/>
</dbReference>
<dbReference type="Proteomes" id="UP001314681">
    <property type="component" value="Unassembled WGS sequence"/>
</dbReference>
<gene>
    <name evidence="2" type="ORF">KTH90_20830</name>
</gene>